<feature type="region of interest" description="Disordered" evidence="1">
    <location>
        <begin position="570"/>
        <end position="596"/>
    </location>
</feature>
<proteinExistence type="predicted"/>
<comment type="caution">
    <text evidence="2">The sequence shown here is derived from an EMBL/GenBank/DDBJ whole genome shotgun (WGS) entry which is preliminary data.</text>
</comment>
<dbReference type="OrthoDB" id="5428138at2759"/>
<reference evidence="2" key="1">
    <citation type="submission" date="2021-02" db="EMBL/GenBank/DDBJ databases">
        <title>Genome sequence Cadophora malorum strain M34.</title>
        <authorList>
            <person name="Stefanovic E."/>
            <person name="Vu D."/>
            <person name="Scully C."/>
            <person name="Dijksterhuis J."/>
            <person name="Roader J."/>
            <person name="Houbraken J."/>
        </authorList>
    </citation>
    <scope>NUCLEOTIDE SEQUENCE</scope>
    <source>
        <strain evidence="2">M34</strain>
    </source>
</reference>
<protein>
    <submittedName>
        <fullName evidence="2">Uncharacterized protein</fullName>
    </submittedName>
</protein>
<accession>A0A8H7TLE7</accession>
<name>A0A8H7TLE7_9HELO</name>
<dbReference type="EMBL" id="JAFJYH010000075">
    <property type="protein sequence ID" value="KAG4420893.1"/>
    <property type="molecule type" value="Genomic_DNA"/>
</dbReference>
<dbReference type="Proteomes" id="UP000664132">
    <property type="component" value="Unassembled WGS sequence"/>
</dbReference>
<gene>
    <name evidence="2" type="ORF">IFR04_005977</name>
</gene>
<feature type="compositionally biased region" description="Basic and acidic residues" evidence="1">
    <location>
        <begin position="582"/>
        <end position="596"/>
    </location>
</feature>
<dbReference type="AlphaFoldDB" id="A0A8H7TLE7"/>
<keyword evidence="3" id="KW-1185">Reference proteome</keyword>
<organism evidence="2 3">
    <name type="scientific">Cadophora malorum</name>
    <dbReference type="NCBI Taxonomy" id="108018"/>
    <lineage>
        <taxon>Eukaryota</taxon>
        <taxon>Fungi</taxon>
        <taxon>Dikarya</taxon>
        <taxon>Ascomycota</taxon>
        <taxon>Pezizomycotina</taxon>
        <taxon>Leotiomycetes</taxon>
        <taxon>Helotiales</taxon>
        <taxon>Ploettnerulaceae</taxon>
        <taxon>Cadophora</taxon>
    </lineage>
</organism>
<evidence type="ECO:0000313" key="2">
    <source>
        <dbReference type="EMBL" id="KAG4420893.1"/>
    </source>
</evidence>
<evidence type="ECO:0000256" key="1">
    <source>
        <dbReference type="SAM" id="MobiDB-lite"/>
    </source>
</evidence>
<evidence type="ECO:0000313" key="3">
    <source>
        <dbReference type="Proteomes" id="UP000664132"/>
    </source>
</evidence>
<sequence length="604" mass="70317">MARNKNKNNKNKSKNEIEIEQAFADQFREIEAQKAFRGYGTVDSSDIDYAKIPKREWVVEEDVKTEEELIKERVEKALTGWPWIDCPQKLFLLGPYALNYAADGGQNPEPRFTLPQAAQQSSLFTKLFANDVTSRKLLGLIFEKHSTAWKFWSTCQEMTQIYDTYMHLWDMTGTLEDGGYFHNCEKPRYGPDAPTEPWNQGSVSPVIVVAPFRRPSGPASYYEQVRNLYTMSISMSNFAENMQNLQLHRISFLTPQLLMLLIPKMVNLKVLGIYSCQLLHVAEIIRLLEIIKTDRPLGRENQISLDFYPMWHQGPEFYTNGKEWNPYYTGTYGATWDNTDMNTPLAVWSIVMRALPMARAQNIDLISKETAFRQWLDKGLLWNVEKTLQAMLNPNTDPRVICALVDSRNPDHHGNWRKWASDNIGCRPEGWQPYVKKYPCNYCKLPVLGIFYKYHDIFELLSFHGNSARIAGLTCLGCKLKLACQYERDHYKPSKRRLMKAWLYDEDDGWNTADLPKALSDFHTRHIIGKADDLDNKRMHAMNRTDPTKNYDAEYDCRQEPIPWEAYGRHGFQKRSPTANTPEDKEPTQWSRHNMDNRNAHFRC</sequence>